<dbReference type="PROSITE" id="PS51842">
    <property type="entry name" value="IF_ROD_2"/>
    <property type="match status" value="1"/>
</dbReference>
<evidence type="ECO:0000256" key="10">
    <source>
        <dbReference type="ARBA" id="ARBA00033132"/>
    </source>
</evidence>
<dbReference type="Pfam" id="PF04732">
    <property type="entry name" value="Filament_head"/>
    <property type="match status" value="1"/>
</dbReference>
<comment type="caution">
    <text evidence="16">The sequence shown here is derived from an EMBL/GenBank/DDBJ whole genome shotgun (WGS) entry which is preliminary data.</text>
</comment>
<protein>
    <recommendedName>
        <fullName evidence="3">Neurofilament light polypeptide</fullName>
    </recommendedName>
    <alternativeName>
        <fullName evidence="10">Neurofilament triplet L protein</fullName>
    </alternativeName>
</protein>
<proteinExistence type="inferred from homology"/>
<evidence type="ECO:0000256" key="6">
    <source>
        <dbReference type="ARBA" id="ARBA00022990"/>
    </source>
</evidence>
<dbReference type="PROSITE" id="PS00226">
    <property type="entry name" value="IF_ROD_1"/>
    <property type="match status" value="1"/>
</dbReference>
<dbReference type="AlphaFoldDB" id="A0A401RIB5"/>
<dbReference type="OMA" id="YGRAQVS"/>
<feature type="coiled-coil region" evidence="13">
    <location>
        <begin position="90"/>
        <end position="247"/>
    </location>
</feature>
<accession>A0A401RIB5</accession>
<dbReference type="GO" id="GO:0005737">
    <property type="term" value="C:cytoplasm"/>
    <property type="evidence" value="ECO:0007669"/>
    <property type="project" value="TreeGrafter"/>
</dbReference>
<keyword evidence="7 13" id="KW-0175">Coiled coil</keyword>
<dbReference type="InterPro" id="IPR018039">
    <property type="entry name" value="IF_conserved"/>
</dbReference>
<feature type="region of interest" description="Disordered" evidence="14">
    <location>
        <begin position="467"/>
        <end position="550"/>
    </location>
</feature>
<feature type="domain" description="IF rod" evidence="15">
    <location>
        <begin position="93"/>
        <end position="403"/>
    </location>
</feature>
<dbReference type="FunFam" id="1.20.5.500:FF:000001">
    <property type="entry name" value="Type II keratin 23"/>
    <property type="match status" value="1"/>
</dbReference>
<evidence type="ECO:0000256" key="4">
    <source>
        <dbReference type="ARBA" id="ARBA00022490"/>
    </source>
</evidence>
<dbReference type="FunFam" id="1.20.5.1160:FF:000001">
    <property type="entry name" value="Keratin type II"/>
    <property type="match status" value="1"/>
</dbReference>
<dbReference type="STRING" id="137246.A0A401RIB5"/>
<dbReference type="GO" id="GO:0099184">
    <property type="term" value="F:structural constituent of postsynaptic intermediate filament cytoskeleton"/>
    <property type="evidence" value="ECO:0007669"/>
    <property type="project" value="TreeGrafter"/>
</dbReference>
<evidence type="ECO:0000313" key="16">
    <source>
        <dbReference type="EMBL" id="GCC17860.1"/>
    </source>
</evidence>
<dbReference type="Gene3D" id="1.20.5.1160">
    <property type="entry name" value="Vasodilator-stimulated phosphoprotein"/>
    <property type="match status" value="1"/>
</dbReference>
<keyword evidence="17" id="KW-1185">Reference proteome</keyword>
<dbReference type="PANTHER" id="PTHR45652:SF8">
    <property type="entry name" value="NEUROFILAMENT LIGHT POLYPEPTIDE"/>
    <property type="match status" value="1"/>
</dbReference>
<keyword evidence="5 12" id="KW-0403">Intermediate filament</keyword>
<evidence type="ECO:0000259" key="15">
    <source>
        <dbReference type="PROSITE" id="PS51842"/>
    </source>
</evidence>
<dbReference type="GO" id="GO:0030424">
    <property type="term" value="C:axon"/>
    <property type="evidence" value="ECO:0007669"/>
    <property type="project" value="UniProtKB-SubCell"/>
</dbReference>
<dbReference type="InterPro" id="IPR050405">
    <property type="entry name" value="Intermediate_filament"/>
</dbReference>
<evidence type="ECO:0000256" key="2">
    <source>
        <dbReference type="ARBA" id="ARBA00004489"/>
    </source>
</evidence>
<keyword evidence="8" id="KW-0206">Cytoskeleton</keyword>
<dbReference type="Proteomes" id="UP000287033">
    <property type="component" value="Unassembled WGS sequence"/>
</dbReference>
<keyword evidence="6" id="KW-0007">Acetylation</keyword>
<evidence type="ECO:0000256" key="8">
    <source>
        <dbReference type="ARBA" id="ARBA00023212"/>
    </source>
</evidence>
<dbReference type="Gene3D" id="1.20.5.500">
    <property type="entry name" value="Single helix bin"/>
    <property type="match status" value="1"/>
</dbReference>
<dbReference type="OrthoDB" id="2441647at2759"/>
<evidence type="ECO:0000256" key="7">
    <source>
        <dbReference type="ARBA" id="ARBA00023054"/>
    </source>
</evidence>
<comment type="similarity">
    <text evidence="11 12">Belongs to the intermediate filament family.</text>
</comment>
<dbReference type="GO" id="GO:0005882">
    <property type="term" value="C:intermediate filament"/>
    <property type="evidence" value="ECO:0007669"/>
    <property type="project" value="UniProtKB-KW"/>
</dbReference>
<dbReference type="SUPFAM" id="SSF64593">
    <property type="entry name" value="Intermediate filament protein, coiled coil region"/>
    <property type="match status" value="2"/>
</dbReference>
<sequence length="550" mass="62058">PKRTAPAGTMSTASYESYFHKRRFGDSAAPRSYGAVQHFRSNFGGNVKAVYSSYSSPAFTTRKAHSVSSALDTFDLSQASAVSSEFKAVRTQEKAQLQELNDRFANFIEKVHELEQQNKVLEAELSLLRQKQGGPSRLKGIYEQELRELRLALDDARHERQAAQNERDHLEESLKNLQARYEEELLNREDAEGRLMEARKGSDEAALARAEVDKRIESLMDEIAFLKKIHEEEIAELQAQVQYAQVSVEVDMGKPDLSSALREIRCQYEKVAAKNMQSAEDWYKTRFAVLAENASKDSDATRQARDEVIEYRRQVKAKTLEIDGVRGMNDALERQLLELDEKQGGEISALQDAISQLENELRTTKNEMGRYLKEYQDLLNVKMALDIEIAAYRKLLEGEETRITYTNVGSMISGYSQTAAAPVYSRSSYSLQSSAYGLSSRAGLYSSYPSSSQVEEELLQQTRSLAAQLQPPADKAEDMEGEEEEGGEENGEEAEAKENGEEEEEKEDEEEESEEGGEAEGEKKEEEEEEKQEESEEKGNDADKQSAEKK</sequence>
<keyword evidence="9" id="KW-0966">Cell projection</keyword>
<feature type="compositionally biased region" description="Basic and acidic residues" evidence="14">
    <location>
        <begin position="537"/>
        <end position="550"/>
    </location>
</feature>
<evidence type="ECO:0000256" key="13">
    <source>
        <dbReference type="SAM" id="Coils"/>
    </source>
</evidence>
<reference evidence="16 17" key="1">
    <citation type="journal article" date="2018" name="Nat. Ecol. Evol.">
        <title>Shark genomes provide insights into elasmobranch evolution and the origin of vertebrates.</title>
        <authorList>
            <person name="Hara Y"/>
            <person name="Yamaguchi K"/>
            <person name="Onimaru K"/>
            <person name="Kadota M"/>
            <person name="Koyanagi M"/>
            <person name="Keeley SD"/>
            <person name="Tatsumi K"/>
            <person name="Tanaka K"/>
            <person name="Motone F"/>
            <person name="Kageyama Y"/>
            <person name="Nozu R"/>
            <person name="Adachi N"/>
            <person name="Nishimura O"/>
            <person name="Nakagawa R"/>
            <person name="Tanegashima C"/>
            <person name="Kiyatake I"/>
            <person name="Matsumoto R"/>
            <person name="Murakumo K"/>
            <person name="Nishida K"/>
            <person name="Terakita A"/>
            <person name="Kuratani S"/>
            <person name="Sato K"/>
            <person name="Hyodo S Kuraku.S."/>
        </authorList>
    </citation>
    <scope>NUCLEOTIDE SEQUENCE [LARGE SCALE GENOMIC DNA]</scope>
</reference>
<dbReference type="PANTHER" id="PTHR45652">
    <property type="entry name" value="GLIAL FIBRILLARY ACIDIC PROTEIN"/>
    <property type="match status" value="1"/>
</dbReference>
<dbReference type="InterPro" id="IPR039008">
    <property type="entry name" value="IF_rod_dom"/>
</dbReference>
<evidence type="ECO:0000256" key="11">
    <source>
        <dbReference type="ARBA" id="ARBA00061646"/>
    </source>
</evidence>
<evidence type="ECO:0000256" key="9">
    <source>
        <dbReference type="ARBA" id="ARBA00023273"/>
    </source>
</evidence>
<dbReference type="Gene3D" id="1.20.5.170">
    <property type="match status" value="1"/>
</dbReference>
<organism evidence="16 17">
    <name type="scientific">Chiloscyllium punctatum</name>
    <name type="common">Brownbanded bambooshark</name>
    <name type="synonym">Hemiscyllium punctatum</name>
    <dbReference type="NCBI Taxonomy" id="137246"/>
    <lineage>
        <taxon>Eukaryota</taxon>
        <taxon>Metazoa</taxon>
        <taxon>Chordata</taxon>
        <taxon>Craniata</taxon>
        <taxon>Vertebrata</taxon>
        <taxon>Chondrichthyes</taxon>
        <taxon>Elasmobranchii</taxon>
        <taxon>Galeomorphii</taxon>
        <taxon>Galeoidea</taxon>
        <taxon>Orectolobiformes</taxon>
        <taxon>Hemiscylliidae</taxon>
        <taxon>Chiloscyllium</taxon>
    </lineage>
</organism>
<keyword evidence="4" id="KW-0963">Cytoplasm</keyword>
<evidence type="ECO:0000256" key="12">
    <source>
        <dbReference type="RuleBase" id="RU000685"/>
    </source>
</evidence>
<evidence type="ECO:0000313" key="17">
    <source>
        <dbReference type="Proteomes" id="UP000287033"/>
    </source>
</evidence>
<name>A0A401RIB5_CHIPU</name>
<evidence type="ECO:0000256" key="14">
    <source>
        <dbReference type="SAM" id="MobiDB-lite"/>
    </source>
</evidence>
<feature type="non-terminal residue" evidence="16">
    <location>
        <position position="1"/>
    </location>
</feature>
<gene>
    <name evidence="16" type="ORF">chiPu_0017706</name>
</gene>
<evidence type="ECO:0000256" key="1">
    <source>
        <dbReference type="ARBA" id="ARBA00004245"/>
    </source>
</evidence>
<dbReference type="Pfam" id="PF00038">
    <property type="entry name" value="Filament"/>
    <property type="match status" value="1"/>
</dbReference>
<feature type="compositionally biased region" description="Acidic residues" evidence="14">
    <location>
        <begin position="477"/>
        <end position="493"/>
    </location>
</feature>
<dbReference type="FunFam" id="1.20.5.170:FF:000002">
    <property type="entry name" value="Type I keratin KA11"/>
    <property type="match status" value="1"/>
</dbReference>
<evidence type="ECO:0000256" key="5">
    <source>
        <dbReference type="ARBA" id="ARBA00022754"/>
    </source>
</evidence>
<feature type="coiled-coil region" evidence="13">
    <location>
        <begin position="322"/>
        <end position="374"/>
    </location>
</feature>
<feature type="compositionally biased region" description="Acidic residues" evidence="14">
    <location>
        <begin position="500"/>
        <end position="536"/>
    </location>
</feature>
<dbReference type="EMBL" id="BEZZ01001355">
    <property type="protein sequence ID" value="GCC17860.1"/>
    <property type="molecule type" value="Genomic_DNA"/>
</dbReference>
<evidence type="ECO:0000256" key="3">
    <source>
        <dbReference type="ARBA" id="ARBA00019275"/>
    </source>
</evidence>
<dbReference type="GO" id="GO:0099160">
    <property type="term" value="C:postsynaptic intermediate filament cytoskeleton"/>
    <property type="evidence" value="ECO:0007669"/>
    <property type="project" value="TreeGrafter"/>
</dbReference>
<comment type="subcellular location">
    <subcellularLocation>
        <location evidence="2">Cell projection</location>
        <location evidence="2">Axon</location>
    </subcellularLocation>
    <subcellularLocation>
        <location evidence="1">Cytoplasm</location>
        <location evidence="1">Cytoskeleton</location>
    </subcellularLocation>
</comment>
<dbReference type="SMART" id="SM01391">
    <property type="entry name" value="Filament"/>
    <property type="match status" value="1"/>
</dbReference>
<dbReference type="InterPro" id="IPR006821">
    <property type="entry name" value="Intermed_filament_DNA-bd"/>
</dbReference>
<dbReference type="GO" id="GO:0033693">
    <property type="term" value="P:neurofilament bundle assembly"/>
    <property type="evidence" value="ECO:0007669"/>
    <property type="project" value="TreeGrafter"/>
</dbReference>